<feature type="compositionally biased region" description="Pro residues" evidence="13">
    <location>
        <begin position="1817"/>
        <end position="1870"/>
    </location>
</feature>
<feature type="region of interest" description="Disordered" evidence="13">
    <location>
        <begin position="2509"/>
        <end position="2622"/>
    </location>
</feature>
<feature type="region of interest" description="Disordered" evidence="13">
    <location>
        <begin position="290"/>
        <end position="335"/>
    </location>
</feature>
<gene>
    <name evidence="14" type="ORF">PECUL_23A050695</name>
</gene>
<feature type="compositionally biased region" description="Pro residues" evidence="13">
    <location>
        <begin position="2134"/>
        <end position="2143"/>
    </location>
</feature>
<feature type="region of interest" description="Disordered" evidence="13">
    <location>
        <begin position="514"/>
        <end position="580"/>
    </location>
</feature>
<comment type="function">
    <text evidence="8">Has transcriptional repressor activity, probably as part of a complex with YY1, SIN3A and HDAC1. Required for B cell lymphopoiesis.</text>
</comment>
<feature type="region of interest" description="Disordered" evidence="13">
    <location>
        <begin position="1521"/>
        <end position="2176"/>
    </location>
</feature>
<dbReference type="Gene3D" id="1.10.10.60">
    <property type="entry name" value="Homeodomain-like"/>
    <property type="match status" value="1"/>
</dbReference>
<keyword evidence="15" id="KW-1185">Reference proteome</keyword>
<dbReference type="Pfam" id="PF02671">
    <property type="entry name" value="PAH"/>
    <property type="match status" value="2"/>
</dbReference>
<dbReference type="SUPFAM" id="SSF46689">
    <property type="entry name" value="Homeodomain-like"/>
    <property type="match status" value="1"/>
</dbReference>
<evidence type="ECO:0000256" key="2">
    <source>
        <dbReference type="ARBA" id="ARBA00022491"/>
    </source>
</evidence>
<dbReference type="GO" id="GO:0005634">
    <property type="term" value="C:nucleus"/>
    <property type="evidence" value="ECO:0007669"/>
    <property type="project" value="UniProtKB-SubCell"/>
</dbReference>
<dbReference type="FunFam" id="1.10.10.60:FF:000191">
    <property type="entry name" value="GON-4-like protein isoform X1"/>
    <property type="match status" value="1"/>
</dbReference>
<evidence type="ECO:0000256" key="7">
    <source>
        <dbReference type="ARBA" id="ARBA00023242"/>
    </source>
</evidence>
<feature type="compositionally biased region" description="Pro residues" evidence="13">
    <location>
        <begin position="1721"/>
        <end position="1810"/>
    </location>
</feature>
<dbReference type="GO" id="GO:0006355">
    <property type="term" value="P:regulation of DNA-templated transcription"/>
    <property type="evidence" value="ECO:0007669"/>
    <property type="project" value="InterPro"/>
</dbReference>
<dbReference type="CDD" id="cd12202">
    <property type="entry name" value="CASP8AP2"/>
    <property type="match status" value="1"/>
</dbReference>
<name>A0AAD1TLI1_PELCU</name>
<feature type="compositionally biased region" description="Acidic residues" evidence="13">
    <location>
        <begin position="2088"/>
        <end position="2110"/>
    </location>
</feature>
<feature type="compositionally biased region" description="Low complexity" evidence="13">
    <location>
        <begin position="2055"/>
        <end position="2069"/>
    </location>
</feature>
<dbReference type="PANTHER" id="PTHR16088:SF3">
    <property type="entry name" value="GON-4-LIKE PROTEIN"/>
    <property type="match status" value="1"/>
</dbReference>
<evidence type="ECO:0000256" key="1">
    <source>
        <dbReference type="ARBA" id="ARBA00004123"/>
    </source>
</evidence>
<dbReference type="InterPro" id="IPR009057">
    <property type="entry name" value="Homeodomain-like_sf"/>
</dbReference>
<dbReference type="PANTHER" id="PTHR16088">
    <property type="entry name" value="YY1 ASSOCIATED PROTEIN-RELATED"/>
    <property type="match status" value="1"/>
</dbReference>
<evidence type="ECO:0000256" key="10">
    <source>
        <dbReference type="ARBA" id="ARBA00072086"/>
    </source>
</evidence>
<comment type="subunit">
    <text evidence="9">Found in a complex with YY1, SIN3A and HDAC1.</text>
</comment>
<evidence type="ECO:0000256" key="6">
    <source>
        <dbReference type="ARBA" id="ARBA00023163"/>
    </source>
</evidence>
<feature type="compositionally biased region" description="Acidic residues" evidence="13">
    <location>
        <begin position="703"/>
        <end position="728"/>
    </location>
</feature>
<evidence type="ECO:0000256" key="11">
    <source>
        <dbReference type="ARBA" id="ARBA00078967"/>
    </source>
</evidence>
<feature type="compositionally biased region" description="Polar residues" evidence="13">
    <location>
        <begin position="1981"/>
        <end position="1996"/>
    </location>
</feature>
<dbReference type="Pfam" id="PF21227">
    <property type="entry name" value="Myb_DNA-binding_7"/>
    <property type="match status" value="1"/>
</dbReference>
<feature type="region of interest" description="Disordered" evidence="13">
    <location>
        <begin position="765"/>
        <end position="799"/>
    </location>
</feature>
<evidence type="ECO:0000313" key="15">
    <source>
        <dbReference type="Proteomes" id="UP001295444"/>
    </source>
</evidence>
<feature type="compositionally biased region" description="Acidic residues" evidence="13">
    <location>
        <begin position="765"/>
        <end position="774"/>
    </location>
</feature>
<accession>A0AAD1TLI1</accession>
<protein>
    <recommendedName>
        <fullName evidence="10">GON-4-like protein</fullName>
    </recommendedName>
    <alternativeName>
        <fullName evidence="11">GON-4 homolog</fullName>
    </alternativeName>
</protein>
<keyword evidence="6" id="KW-0804">Transcription</keyword>
<feature type="region of interest" description="Disordered" evidence="13">
    <location>
        <begin position="32"/>
        <end position="205"/>
    </location>
</feature>
<feature type="compositionally biased region" description="Low complexity" evidence="13">
    <location>
        <begin position="66"/>
        <end position="81"/>
    </location>
</feature>
<feature type="compositionally biased region" description="Basic and acidic residues" evidence="13">
    <location>
        <begin position="1962"/>
        <end position="1979"/>
    </location>
</feature>
<reference evidence="14" key="1">
    <citation type="submission" date="2022-03" db="EMBL/GenBank/DDBJ databases">
        <authorList>
            <person name="Alioto T."/>
            <person name="Alioto T."/>
            <person name="Gomez Garrido J."/>
        </authorList>
    </citation>
    <scope>NUCLEOTIDE SEQUENCE</scope>
</reference>
<proteinExistence type="predicted"/>
<feature type="compositionally biased region" description="Polar residues" evidence="13">
    <location>
        <begin position="2009"/>
        <end position="2027"/>
    </location>
</feature>
<feature type="region of interest" description="Disordered" evidence="13">
    <location>
        <begin position="219"/>
        <end position="245"/>
    </location>
</feature>
<evidence type="ECO:0000256" key="12">
    <source>
        <dbReference type="PROSITE-ProRule" id="PRU00810"/>
    </source>
</evidence>
<evidence type="ECO:0000256" key="8">
    <source>
        <dbReference type="ARBA" id="ARBA00058628"/>
    </source>
</evidence>
<evidence type="ECO:0000256" key="9">
    <source>
        <dbReference type="ARBA" id="ARBA00064584"/>
    </source>
</evidence>
<evidence type="ECO:0000256" key="5">
    <source>
        <dbReference type="ARBA" id="ARBA00023015"/>
    </source>
</evidence>
<feature type="compositionally biased region" description="Low complexity" evidence="13">
    <location>
        <begin position="2570"/>
        <end position="2579"/>
    </location>
</feature>
<sequence>MEAGGGAQRCTTARPDVTCTGSAFKEFRLSHAADGASGGGRSTPKPGPNYGFLKYEHCPVDISQMPSPTSQRPPRARSPSPMQRPPRIQPPAPMQIPLTSTESSVRVSSGARLPRPPRAGTPDKIPRPARTDPPVPLMRTADVDSLDTVLRPNRTEPPTSIQRPPRTEPPPPRLDLHSTIQRPSWPEFPCSLQRPPRIKPPLPMDRTRTSETLVIKQRPPNTENSLPLQRPPRIKPPAPHVDTQAPFYSTTKRVPLSQRPPRTDHLCAIQRTNMTENKEVSTITPLDLRTSNSSVRHTGGGITELSLKNPDRKYVSDPEIGNEEASPNLQCPVKSLDGSAAEEPLLPSRIETEPSGGTPVVQPSGQPEDTAQRDLCESDELEDDIGLFIEDNDCEDREQRRKKGRIALKRKRENLQGEAEAAVSSDLNNSLDQSLEDRAKLHNLTAVNVRNILHEVITNEHVVAMMKAAITDTQELPVFEPKMTRSKLKEVVEKGVVMPTWNLSPIKKVGEQKAPQFVDIPLEEEDSSDDEEYCPEEEEEDETAEESLLESDVESTASSPRGHKRPRVHHLSEPTEEAMDCNPVAEIVIELGEHVESEVPVMGPPPPPLKMKCIQDITFMDELHAVDEELNSSTVCMDSFQTICPDSLIALRTRSKRPLKNVPIGQLEAKLMAPDITPDMYDPNTADDEDWKMWLCSLMQDDVGNEDEADDDDDPEYNILDDLDEPDTEDLRNDRAVRITKKEVSELMEELFDTFQDELGYSNLEEEEVEDDDSNQGAAHNRSHLEEEEDEDNKQEPIPNFNIPQAIRFEEPLANILTEQHRTVKAQLQCLRMKKSVLKPPTQDPAEDPKSLHAREYEGRLVIEPKAPVVLTLNAGQRQRLQQQMQQHVQLLTQLNLLSSKNPGLSFETDTTRLFLVELSSFAENSVLTHRPKNPDFQSMFQASNLRDAMQLHSNFHTQVPENIEPPKLIRKNGSEIPSLPTDIAWILATQPVFMYPELLPTCGLKVRGPRDKVYFTKGEDSLLALGLKHFDGMEFYKTLISKYLIPAKTSQQLNAHIKNVTMQKSQDNIIKYFKRNKSLPDLVKCCDIIQAYDGKPPVDREKHRLPFWLKASMTSIEKEMKKIDKDSQISGTERLTTKYPLVAPPELQLTLKPLPSRFVRRFLRQRKPNLKPLLIRPTSSTNNNNNTPNKPLLKQASDMQPLPITILGQMPSLNQSTRPVQGIVGVNSVCVPSDITNSIVSSAPLIHSAPVIFTVPNGALKLVSLGTSCGLIQSIGTRPGIPVTTVLLNPSSVKQTLITSPFNQTLFDMSPGLHEGQSGVNLETVLSDPGKIKKEHDWGCVSINIKHEGSSVSEEGNHGEPNAGEQQENCVQSCSPVAEKLKCDTEDRKDCLLDSKPLHIGYCSDNSVLPDLSSNDCKPEMESKDKAVQISLMVELHSLQESDIKKEEQEEFDVGTSDSSSIHIVKIEQECPPDEGNSAEAANISQTLVLRSPPYPEIKKDEDQWDVGICDSSSSQLIKTEPADAPMSDPPAEPADAPMSDPPAEPADAPMSDPPAEPAGAPMSDPPAEPADAPMSDPPAEPVDAPMSDPPAELADAPMSDPPAEPADAPMSDPPAEPADAPMSDPPAKPADSQMSYPSAEPAAAPVPDPPAEPAAAPVPDPPAEPAVAPVPDPPAEPAVAPVPDPPAEPAAASVPDPPAEPAAASVPDPPAEPAAASVPDPPAEPAAAPVPDPPAEPAAAPVPDPPAEPAAAPVPDPPAEPAAAPVPDPPAEPAPAPVPDPPAVPAAAPDPDPPAEPAAPPVTDPPSEPAAAPITDPPAEPAAAPVPDPPAEPAAAPVPDPPAEPAAAPVPDPPAEPAAAPVPDPPAEPAAAPAPDSPAEPACAPVSDPPTEPACAPVSDPPAKPVCAPVSDLPAEPADAAMSDPPAEPAKPADGAIAEPADGSRAEPADALGPDIQDSNTERRNERYPLLKEKEDVLNETQGQDSAGQGESPQNTPPCMDGDVDMSSPSEMPQDPSSPLGQQDGSNEKDLPEEEEEEDFDDLTQDEDEEEMSSASEESVLSVPELQETMEKLTWLASERRLSQEGDSEENSQEENSEPEDEEEEVEGAESSTRKEEEMTDEVTAESTTPAPTHPHIPSPVPMESSAAPAGEVRKGVSKGRTVHRVRSRRGRARTSKDASKLLHLYDENILLKDPLREHKDMAFAKEYLNRVREALKVVPGKYEQFLHLIYQFETNKDTRTAVDLYENLREILCDWPQLLKDFAAFLLPEQALECGLFQEQQAFEKSRKFLRQLEICFLENPAQHQKIIKLLQSFAECPLQEISKLKAQMWQLLKGHHHLQEEFSLFFDHLRPPASRMGEFEVLNWTEDKDYKFDGFEEVSLPDIEEEEEGSKVQPPQRSKRKKDVNHVQDVDWVDGGKDCPCSCHEVGGEQRLKRCKRRMCNQCSNKVCENRTQRSKEMLEGVSGGPQGAARHASSLKEAVRKEDCEGRLAGAKGTPLADRLMAGEKGTVGGRASSIPDNVVTTSKSRNTGCSVYSKRKPPTLGHKSGRKSLAVTLPDPDLPSQKALDSFSHLPSSPLLPPTCTSVTAAEDDKDNTESIPSCSTSQKLDSTSVSSQESKDVYTQQEKKCSEKEEQTLTVCAQNITVSSSGEKVILWTREADRVILTMCKEKGAQDETFDAISSKLGNKTPAEVCQRFRELVNLFLAACVTSSDEEEEVAEQISEEED</sequence>
<keyword evidence="2" id="KW-0678">Repressor</keyword>
<evidence type="ECO:0000256" key="4">
    <source>
        <dbReference type="ARBA" id="ARBA00022737"/>
    </source>
</evidence>
<keyword evidence="4" id="KW-0677">Repeat</keyword>
<keyword evidence="7 12" id="KW-0539">Nucleus</keyword>
<dbReference type="SUPFAM" id="SSF47762">
    <property type="entry name" value="PAH2 domain"/>
    <property type="match status" value="2"/>
</dbReference>
<feature type="compositionally biased region" description="Acidic residues" evidence="13">
    <location>
        <begin position="2033"/>
        <end position="2054"/>
    </location>
</feature>
<organism evidence="14 15">
    <name type="scientific">Pelobates cultripes</name>
    <name type="common">Western spadefoot toad</name>
    <dbReference type="NCBI Taxonomy" id="61616"/>
    <lineage>
        <taxon>Eukaryota</taxon>
        <taxon>Metazoa</taxon>
        <taxon>Chordata</taxon>
        <taxon>Craniata</taxon>
        <taxon>Vertebrata</taxon>
        <taxon>Euteleostomi</taxon>
        <taxon>Amphibia</taxon>
        <taxon>Batrachia</taxon>
        <taxon>Anura</taxon>
        <taxon>Pelobatoidea</taxon>
        <taxon>Pelobatidae</taxon>
        <taxon>Pelobates</taxon>
    </lineage>
</organism>
<feature type="compositionally biased region" description="Acidic residues" evidence="13">
    <location>
        <begin position="521"/>
        <end position="553"/>
    </location>
</feature>
<dbReference type="EMBL" id="OW240924">
    <property type="protein sequence ID" value="CAH2327579.1"/>
    <property type="molecule type" value="Genomic_DNA"/>
</dbReference>
<comment type="subcellular location">
    <subcellularLocation>
        <location evidence="1 12">Nucleus</location>
    </subcellularLocation>
</comment>
<feature type="compositionally biased region" description="Low complexity" evidence="13">
    <location>
        <begin position="1871"/>
        <end position="1887"/>
    </location>
</feature>
<feature type="compositionally biased region" description="Pro residues" evidence="13">
    <location>
        <begin position="82"/>
        <end position="94"/>
    </location>
</feature>
<dbReference type="Gene3D" id="1.20.1160.11">
    <property type="entry name" value="Paired amphipathic helix"/>
    <property type="match status" value="1"/>
</dbReference>
<dbReference type="InterPro" id="IPR003822">
    <property type="entry name" value="PAH"/>
</dbReference>
<feature type="region of interest" description="Disordered" evidence="13">
    <location>
        <begin position="348"/>
        <end position="371"/>
    </location>
</feature>
<dbReference type="Proteomes" id="UP001295444">
    <property type="component" value="Chromosome 13"/>
</dbReference>
<dbReference type="InterPro" id="IPR052435">
    <property type="entry name" value="YY1-Transcr_Regul"/>
</dbReference>
<feature type="compositionally biased region" description="Polar residues" evidence="13">
    <location>
        <begin position="98"/>
        <end position="107"/>
    </location>
</feature>
<dbReference type="InterPro" id="IPR049257">
    <property type="entry name" value="Gon4l/CASP8AP2_myb-like"/>
</dbReference>
<evidence type="ECO:0000313" key="14">
    <source>
        <dbReference type="EMBL" id="CAH2327579.1"/>
    </source>
</evidence>
<keyword evidence="3" id="KW-0597">Phosphoprotein</keyword>
<feature type="compositionally biased region" description="Polar residues" evidence="13">
    <location>
        <begin position="2600"/>
        <end position="2619"/>
    </location>
</feature>
<dbReference type="FunFam" id="1.20.1160.11:FF:000006">
    <property type="entry name" value="GON-4-like protein isoform X1"/>
    <property type="match status" value="1"/>
</dbReference>
<feature type="region of interest" description="Disordered" evidence="13">
    <location>
        <begin position="2387"/>
        <end position="2409"/>
    </location>
</feature>
<dbReference type="InterPro" id="IPR036600">
    <property type="entry name" value="PAH_sf"/>
</dbReference>
<feature type="compositionally biased region" description="Polar residues" evidence="13">
    <location>
        <begin position="2520"/>
        <end position="2536"/>
    </location>
</feature>
<keyword evidence="5" id="KW-0805">Transcription regulation</keyword>
<evidence type="ECO:0000256" key="3">
    <source>
        <dbReference type="ARBA" id="ARBA00022553"/>
    </source>
</evidence>
<dbReference type="PROSITE" id="PS51477">
    <property type="entry name" value="PAH"/>
    <property type="match status" value="1"/>
</dbReference>
<feature type="compositionally biased region" description="Basic residues" evidence="13">
    <location>
        <begin position="2158"/>
        <end position="2176"/>
    </location>
</feature>
<evidence type="ECO:0000256" key="13">
    <source>
        <dbReference type="SAM" id="MobiDB-lite"/>
    </source>
</evidence>
<feature type="compositionally biased region" description="Pro residues" evidence="13">
    <location>
        <begin position="1646"/>
        <end position="1690"/>
    </location>
</feature>
<dbReference type="GO" id="GO:0003712">
    <property type="term" value="F:transcription coregulator activity"/>
    <property type="evidence" value="ECO:0007669"/>
    <property type="project" value="TreeGrafter"/>
</dbReference>
<feature type="region of interest" description="Disordered" evidence="13">
    <location>
        <begin position="703"/>
        <end position="731"/>
    </location>
</feature>